<dbReference type="SUPFAM" id="SSF53187">
    <property type="entry name" value="Zn-dependent exopeptidases"/>
    <property type="match status" value="1"/>
</dbReference>
<protein>
    <submittedName>
        <fullName evidence="1">DUF2817 domain-containing protein</fullName>
    </submittedName>
</protein>
<dbReference type="Proteomes" id="UP000541185">
    <property type="component" value="Unassembled WGS sequence"/>
</dbReference>
<dbReference type="InterPro" id="IPR021259">
    <property type="entry name" value="DUF2817"/>
</dbReference>
<name>A0A848HCE6_9BURK</name>
<keyword evidence="2" id="KW-1185">Reference proteome</keyword>
<dbReference type="Pfam" id="PF10994">
    <property type="entry name" value="DUF2817"/>
    <property type="match status" value="1"/>
</dbReference>
<accession>A0A848HCE6</accession>
<dbReference type="CDD" id="cd06233">
    <property type="entry name" value="M14-like"/>
    <property type="match status" value="1"/>
</dbReference>
<evidence type="ECO:0000313" key="1">
    <source>
        <dbReference type="EMBL" id="NML47159.1"/>
    </source>
</evidence>
<proteinExistence type="predicted"/>
<dbReference type="AlphaFoldDB" id="A0A848HCE6"/>
<dbReference type="EMBL" id="JABBFX010000003">
    <property type="protein sequence ID" value="NML47159.1"/>
    <property type="molecule type" value="Genomic_DNA"/>
</dbReference>
<evidence type="ECO:0000313" key="2">
    <source>
        <dbReference type="Proteomes" id="UP000541185"/>
    </source>
</evidence>
<dbReference type="RefSeq" id="WP_169421451.1">
    <property type="nucleotide sequence ID" value="NZ_JABBFX010000003.1"/>
</dbReference>
<gene>
    <name evidence="1" type="ORF">HHL11_25660</name>
</gene>
<sequence>MQSINDAEAAFSAGYHQAREAFLAAATKAGAQLQQYACPARGPRGEALSTDTAWIGEPGATKVLMALSGTHGVEGFCGSGFQVHWLRSGLQRQLPADTAVLFVHAVNPYGFAWLRRVNEDNVDLNRNYLDWSRPPPDNPGYAEIAGALLPARLDGPEAAEAEAVLARYRQQVGEVAFYRALASGQFIDAQGMFYGGAGPTWSNRTLHTVMAERLARATDVTCIDFHTGLGPFGHGDLISDHEPGTGAAQRVRQFWGDGVSESRRGQTLPLVQDGPTHFGVNRALPHARVTFGTLEFGTYDRDSGRAALRADHWLHVHSDPLGPEAAAIKQALRRQFYPDTADWKEAVLFRGHQLVRMALAGMQGAHAQRGQPVRP</sequence>
<comment type="caution">
    <text evidence="1">The sequence shown here is derived from an EMBL/GenBank/DDBJ whole genome shotgun (WGS) entry which is preliminary data.</text>
</comment>
<reference evidence="1 2" key="1">
    <citation type="submission" date="2020-04" db="EMBL/GenBank/DDBJ databases">
        <title>Ramlibacter sp. G-1-2-2 isolated from soil.</title>
        <authorList>
            <person name="Dahal R.H."/>
        </authorList>
    </citation>
    <scope>NUCLEOTIDE SEQUENCE [LARGE SCALE GENOMIC DNA]</scope>
    <source>
        <strain evidence="1 2">G-1-2-2</strain>
    </source>
</reference>
<organism evidence="1 2">
    <name type="scientific">Ramlibacter agri</name>
    <dbReference type="NCBI Taxonomy" id="2728837"/>
    <lineage>
        <taxon>Bacteria</taxon>
        <taxon>Pseudomonadati</taxon>
        <taxon>Pseudomonadota</taxon>
        <taxon>Betaproteobacteria</taxon>
        <taxon>Burkholderiales</taxon>
        <taxon>Comamonadaceae</taxon>
        <taxon>Ramlibacter</taxon>
    </lineage>
</organism>
<dbReference type="Gene3D" id="3.40.630.10">
    <property type="entry name" value="Zn peptidases"/>
    <property type="match status" value="1"/>
</dbReference>